<dbReference type="RefSeq" id="WP_233632537.1">
    <property type="nucleotide sequence ID" value="NZ_FUYS01000003.1"/>
</dbReference>
<dbReference type="SUPFAM" id="SSF53448">
    <property type="entry name" value="Nucleotide-diphospho-sugar transferases"/>
    <property type="match status" value="1"/>
</dbReference>
<evidence type="ECO:0000313" key="6">
    <source>
        <dbReference type="EMBL" id="SKB50391.1"/>
    </source>
</evidence>
<evidence type="ECO:0000313" key="7">
    <source>
        <dbReference type="Proteomes" id="UP000190541"/>
    </source>
</evidence>
<dbReference type="Pfam" id="PF00535">
    <property type="entry name" value="Glycos_transf_2"/>
    <property type="match status" value="1"/>
</dbReference>
<keyword evidence="2" id="KW-0328">Glycosyltransferase</keyword>
<feature type="domain" description="Glycosyltransferase 2-like" evidence="5">
    <location>
        <begin position="45"/>
        <end position="214"/>
    </location>
</feature>
<dbReference type="Gene3D" id="3.90.550.10">
    <property type="entry name" value="Spore Coat Polysaccharide Biosynthesis Protein SpsA, Chain A"/>
    <property type="match status" value="1"/>
</dbReference>
<keyword evidence="4" id="KW-0812">Transmembrane</keyword>
<dbReference type="STRING" id="623280.SAMN05660226_01726"/>
<comment type="similarity">
    <text evidence="1">Belongs to the glycosyltransferase 2 family.</text>
</comment>
<proteinExistence type="inferred from homology"/>
<dbReference type="PANTHER" id="PTHR43630:SF1">
    <property type="entry name" value="POLY-BETA-1,6-N-ACETYL-D-GLUCOSAMINE SYNTHASE"/>
    <property type="match status" value="1"/>
</dbReference>
<dbReference type="PANTHER" id="PTHR43630">
    <property type="entry name" value="POLY-BETA-1,6-N-ACETYL-D-GLUCOSAMINE SYNTHASE"/>
    <property type="match status" value="1"/>
</dbReference>
<sequence>MATQLINVFLAVFTGIYAVLVWYMRAGWLALPVFSKKTRPVTKVSVLIAARNEEANIGRTLSDILAQDFPADLLEVIVVDDHSTDNTSAIVQTFAPLGVKLLKLNESEPLNSYKKKAISTAIAVATGELIVTTDADCRMGKNWLATIVSYVEQHHSFLVSAPVIYSEQRSFFEELQTLEFLYLIGLGAAGIGHRRPSTCNGANLAYRRDVFHEMGGFNGIDHLASGDDELFLHKVAAKYPDKVGFCKSRDAIVYTDAKANLRGFLHQRKRWASKSTHYKNKGLVALGVAIWLFNCLLLFTGIAVLCCDTVLWPMFTLALAMKLMVECCFLYPLCRFAKRMGLLAYLPLLTVLHIVYMVYIGMAGNIGKYQWKGRRVN</sequence>
<keyword evidence="3 6" id="KW-0808">Transferase</keyword>
<evidence type="ECO:0000259" key="5">
    <source>
        <dbReference type="Pfam" id="PF00535"/>
    </source>
</evidence>
<organism evidence="6 7">
    <name type="scientific">Parapedobacter luteus</name>
    <dbReference type="NCBI Taxonomy" id="623280"/>
    <lineage>
        <taxon>Bacteria</taxon>
        <taxon>Pseudomonadati</taxon>
        <taxon>Bacteroidota</taxon>
        <taxon>Sphingobacteriia</taxon>
        <taxon>Sphingobacteriales</taxon>
        <taxon>Sphingobacteriaceae</taxon>
        <taxon>Parapedobacter</taxon>
    </lineage>
</organism>
<evidence type="ECO:0000256" key="4">
    <source>
        <dbReference type="SAM" id="Phobius"/>
    </source>
</evidence>
<accession>A0A1T5BTC5</accession>
<dbReference type="InterPro" id="IPR029044">
    <property type="entry name" value="Nucleotide-diphossugar_trans"/>
</dbReference>
<keyword evidence="4" id="KW-0472">Membrane</keyword>
<evidence type="ECO:0000256" key="3">
    <source>
        <dbReference type="ARBA" id="ARBA00022679"/>
    </source>
</evidence>
<protein>
    <submittedName>
        <fullName evidence="6">Glycosyltransferase, catalytic subunit of cellulose synthase and poly-beta-1,6-N-acetylglucosamine synthase</fullName>
    </submittedName>
</protein>
<gene>
    <name evidence="6" type="ORF">SAMN05660226_01726</name>
</gene>
<evidence type="ECO:0000256" key="2">
    <source>
        <dbReference type="ARBA" id="ARBA00022676"/>
    </source>
</evidence>
<keyword evidence="4" id="KW-1133">Transmembrane helix</keyword>
<dbReference type="Proteomes" id="UP000190541">
    <property type="component" value="Unassembled WGS sequence"/>
</dbReference>
<feature type="transmembrane region" description="Helical" evidence="4">
    <location>
        <begin position="283"/>
        <end position="305"/>
    </location>
</feature>
<reference evidence="6 7" key="1">
    <citation type="submission" date="2017-02" db="EMBL/GenBank/DDBJ databases">
        <authorList>
            <person name="Peterson S.W."/>
        </authorList>
    </citation>
    <scope>NUCLEOTIDE SEQUENCE [LARGE SCALE GENOMIC DNA]</scope>
    <source>
        <strain evidence="6 7">DSM 22899</strain>
    </source>
</reference>
<keyword evidence="7" id="KW-1185">Reference proteome</keyword>
<feature type="transmembrane region" description="Helical" evidence="4">
    <location>
        <begin position="6"/>
        <end position="31"/>
    </location>
</feature>
<dbReference type="AlphaFoldDB" id="A0A1T5BTC5"/>
<name>A0A1T5BTC5_9SPHI</name>
<evidence type="ECO:0000256" key="1">
    <source>
        <dbReference type="ARBA" id="ARBA00006739"/>
    </source>
</evidence>
<feature type="transmembrane region" description="Helical" evidence="4">
    <location>
        <begin position="311"/>
        <end position="331"/>
    </location>
</feature>
<dbReference type="EMBL" id="FUYS01000003">
    <property type="protein sequence ID" value="SKB50391.1"/>
    <property type="molecule type" value="Genomic_DNA"/>
</dbReference>
<dbReference type="GO" id="GO:0016757">
    <property type="term" value="F:glycosyltransferase activity"/>
    <property type="evidence" value="ECO:0007669"/>
    <property type="project" value="UniProtKB-KW"/>
</dbReference>
<dbReference type="CDD" id="cd04192">
    <property type="entry name" value="GT_2_like_e"/>
    <property type="match status" value="1"/>
</dbReference>
<feature type="transmembrane region" description="Helical" evidence="4">
    <location>
        <begin position="343"/>
        <end position="362"/>
    </location>
</feature>
<dbReference type="InterPro" id="IPR001173">
    <property type="entry name" value="Glyco_trans_2-like"/>
</dbReference>